<dbReference type="InterPro" id="IPR043725">
    <property type="entry name" value="DUF5667"/>
</dbReference>
<evidence type="ECO:0000313" key="2">
    <source>
        <dbReference type="EMBL" id="OGM19235.1"/>
    </source>
</evidence>
<feature type="domain" description="DUF5667" evidence="1">
    <location>
        <begin position="59"/>
        <end position="165"/>
    </location>
</feature>
<name>A0A1F7XY89_9BACT</name>
<protein>
    <recommendedName>
        <fullName evidence="1">DUF5667 domain-containing protein</fullName>
    </recommendedName>
</protein>
<dbReference type="Proteomes" id="UP000176741">
    <property type="component" value="Unassembled WGS sequence"/>
</dbReference>
<gene>
    <name evidence="2" type="ORF">A2771_01670</name>
</gene>
<accession>A0A1F7XY89</accession>
<dbReference type="EMBL" id="MGGD01000077">
    <property type="protein sequence ID" value="OGM19235.1"/>
    <property type="molecule type" value="Genomic_DNA"/>
</dbReference>
<reference evidence="2 3" key="1">
    <citation type="journal article" date="2016" name="Nat. Commun.">
        <title>Thousands of microbial genomes shed light on interconnected biogeochemical processes in an aquifer system.</title>
        <authorList>
            <person name="Anantharaman K."/>
            <person name="Brown C.T."/>
            <person name="Hug L.A."/>
            <person name="Sharon I."/>
            <person name="Castelle C.J."/>
            <person name="Probst A.J."/>
            <person name="Thomas B.C."/>
            <person name="Singh A."/>
            <person name="Wilkins M.J."/>
            <person name="Karaoz U."/>
            <person name="Brodie E.L."/>
            <person name="Williams K.H."/>
            <person name="Hubbard S.S."/>
            <person name="Banfield J.F."/>
        </authorList>
    </citation>
    <scope>NUCLEOTIDE SEQUENCE [LARGE SCALE GENOMIC DNA]</scope>
</reference>
<dbReference type="AlphaFoldDB" id="A0A1F7XY89"/>
<comment type="caution">
    <text evidence="2">The sequence shown here is derived from an EMBL/GenBank/DDBJ whole genome shotgun (WGS) entry which is preliminary data.</text>
</comment>
<sequence>MIQKVAIYLSVFALAFLILFISVLRTAAVKYDFASRTSQNTSNISADNAIDYQLPYAGKILPDSSLWPLKALRDKIWLAVTTNPSRKAELKLLFADKRLVSSKMLFDKGKPEIAFSVLTKAEKYLEEANIQAGVNEKNGSDTIDFITRLANASLKHYQVMEGLLEGAPEDAKPKIIEAQSYAKKVYEETRNKLNEKGVSPPENPYKW</sequence>
<evidence type="ECO:0000259" key="1">
    <source>
        <dbReference type="Pfam" id="PF18915"/>
    </source>
</evidence>
<dbReference type="Pfam" id="PF18915">
    <property type="entry name" value="DUF5667"/>
    <property type="match status" value="1"/>
</dbReference>
<proteinExistence type="predicted"/>
<organism evidence="2 3">
    <name type="scientific">Candidatus Woesebacteria bacterium RIFCSPHIGHO2_01_FULL_38_26b</name>
    <dbReference type="NCBI Taxonomy" id="1802491"/>
    <lineage>
        <taxon>Bacteria</taxon>
        <taxon>Candidatus Woeseibacteriota</taxon>
    </lineage>
</organism>
<evidence type="ECO:0000313" key="3">
    <source>
        <dbReference type="Proteomes" id="UP000176741"/>
    </source>
</evidence>